<evidence type="ECO:0000256" key="2">
    <source>
        <dbReference type="ARBA" id="ARBA00022801"/>
    </source>
</evidence>
<dbReference type="InterPro" id="IPR029058">
    <property type="entry name" value="AB_hydrolase_fold"/>
</dbReference>
<dbReference type="PANTHER" id="PTHR31828">
    <property type="entry name" value="PHOSPHOLIPASE A1-IIGAMMA"/>
    <property type="match status" value="1"/>
</dbReference>
<dbReference type="KEGG" id="rcu:8264212"/>
<dbReference type="InParanoid" id="B9SGK8"/>
<dbReference type="InterPro" id="IPR033556">
    <property type="entry name" value="PLA"/>
</dbReference>
<dbReference type="Proteomes" id="UP000008311">
    <property type="component" value="Unassembled WGS sequence"/>
</dbReference>
<dbReference type="EMBL" id="EQ973954">
    <property type="protein sequence ID" value="EEF37254.1"/>
    <property type="molecule type" value="Genomic_DNA"/>
</dbReference>
<evidence type="ECO:0000256" key="4">
    <source>
        <dbReference type="ARBA" id="ARBA00023098"/>
    </source>
</evidence>
<protein>
    <recommendedName>
        <fullName evidence="5">Phospholipase A1</fullName>
        <ecNumber evidence="5">3.1.1.-</ecNumber>
    </recommendedName>
</protein>
<dbReference type="EC" id="3.1.1.-" evidence="5"/>
<accession>B9SGK8</accession>
<dbReference type="AlphaFoldDB" id="B9SGK8"/>
<keyword evidence="8" id="KW-1185">Reference proteome</keyword>
<evidence type="ECO:0000256" key="5">
    <source>
        <dbReference type="RuleBase" id="RU367093"/>
    </source>
</evidence>
<dbReference type="OrthoDB" id="438440at2759"/>
<comment type="function">
    <text evidence="5">Acylhydrolase that catalyzes the hydrolysis of phospholipids at the sn-1 position.</text>
</comment>
<reference evidence="8" key="1">
    <citation type="journal article" date="2010" name="Nat. Biotechnol.">
        <title>Draft genome sequence of the oilseed species Ricinus communis.</title>
        <authorList>
            <person name="Chan A.P."/>
            <person name="Crabtree J."/>
            <person name="Zhao Q."/>
            <person name="Lorenzi H."/>
            <person name="Orvis J."/>
            <person name="Puiu D."/>
            <person name="Melake-Berhan A."/>
            <person name="Jones K.M."/>
            <person name="Redman J."/>
            <person name="Chen G."/>
            <person name="Cahoon E.B."/>
            <person name="Gedil M."/>
            <person name="Stanke M."/>
            <person name="Haas B.J."/>
            <person name="Wortman J.R."/>
            <person name="Fraser-Liggett C.M."/>
            <person name="Ravel J."/>
            <person name="Rabinowicz P.D."/>
        </authorList>
    </citation>
    <scope>NUCLEOTIDE SEQUENCE [LARGE SCALE GENOMIC DNA]</scope>
    <source>
        <strain evidence="8">cv. Hale</strain>
    </source>
</reference>
<comment type="similarity">
    <text evidence="1 5">Belongs to the AB hydrolase superfamily. Lipase family.</text>
</comment>
<evidence type="ECO:0000259" key="6">
    <source>
        <dbReference type="Pfam" id="PF01764"/>
    </source>
</evidence>
<dbReference type="FunFam" id="3.40.50.1820:FF:000065">
    <property type="entry name" value="Phospholipase A1-II 3"/>
    <property type="match status" value="1"/>
</dbReference>
<dbReference type="InterPro" id="IPR002921">
    <property type="entry name" value="Fungal_lipase-type"/>
</dbReference>
<dbReference type="eggNOG" id="KOG4569">
    <property type="taxonomic scope" value="Eukaryota"/>
</dbReference>
<proteinExistence type="inferred from homology"/>
<dbReference type="Pfam" id="PF01764">
    <property type="entry name" value="Lipase_3"/>
    <property type="match status" value="1"/>
</dbReference>
<sequence length="398" mass="44995">MSVEDIAKRWKLLSGQQKWEGLLDPLDLDLRRYLIHYGEMAQATYDTFIMEKVSKYAGDSRYSMKNLFSEVGLVLNNPFVYQPVKYLYATSKIDVPESFILKPLSRDAWNRESNWIGYIAVATDQGKQALGRRDITIAWRGTIQPLEWIKDFDFPLTSASDIVGVEKDAQVHQGFLSIYTSDNPQSQFNKTSVREQIFETLKELVDKYENEDISVTVTGHSLGAALATLSAVDIVANGLNRSDDQASKACPVTAFVFACPRTGDLAFREVSDSFSDLRILRVTNTPDIIPKVPPLAIGYRDVGQNLELDSRKSTYLKPTGAFITWHNLEAYMHCIAGTQGGKPDFHLEVNRDIALVNKKLNSLKDIYLVPSAWWQEKHKGMVQQEDGSWKLDDHEDDA</sequence>
<dbReference type="GO" id="GO:0005737">
    <property type="term" value="C:cytoplasm"/>
    <property type="evidence" value="ECO:0007669"/>
    <property type="project" value="UniProtKB-ARBA"/>
</dbReference>
<keyword evidence="3 5" id="KW-0442">Lipid degradation</keyword>
<evidence type="ECO:0000256" key="3">
    <source>
        <dbReference type="ARBA" id="ARBA00022963"/>
    </source>
</evidence>
<organism evidence="7 8">
    <name type="scientific">Ricinus communis</name>
    <name type="common">Castor bean</name>
    <dbReference type="NCBI Taxonomy" id="3988"/>
    <lineage>
        <taxon>Eukaryota</taxon>
        <taxon>Viridiplantae</taxon>
        <taxon>Streptophyta</taxon>
        <taxon>Embryophyta</taxon>
        <taxon>Tracheophyta</taxon>
        <taxon>Spermatophyta</taxon>
        <taxon>Magnoliopsida</taxon>
        <taxon>eudicotyledons</taxon>
        <taxon>Gunneridae</taxon>
        <taxon>Pentapetalae</taxon>
        <taxon>rosids</taxon>
        <taxon>fabids</taxon>
        <taxon>Malpighiales</taxon>
        <taxon>Euphorbiaceae</taxon>
        <taxon>Acalyphoideae</taxon>
        <taxon>Acalypheae</taxon>
        <taxon>Ricinus</taxon>
    </lineage>
</organism>
<dbReference type="PANTHER" id="PTHR31828:SF1">
    <property type="entry name" value="PHOSPHOLIPASE A1-IIGAMMA"/>
    <property type="match status" value="1"/>
</dbReference>
<evidence type="ECO:0000313" key="7">
    <source>
        <dbReference type="EMBL" id="EEF37254.1"/>
    </source>
</evidence>
<dbReference type="SUPFAM" id="SSF53474">
    <property type="entry name" value="alpha/beta-Hydrolases"/>
    <property type="match status" value="1"/>
</dbReference>
<keyword evidence="2 5" id="KW-0378">Hydrolase</keyword>
<keyword evidence="4 5" id="KW-0443">Lipid metabolism</keyword>
<dbReference type="GO" id="GO:0016042">
    <property type="term" value="P:lipid catabolic process"/>
    <property type="evidence" value="ECO:0007669"/>
    <property type="project" value="UniProtKB-UniRule"/>
</dbReference>
<evidence type="ECO:0000256" key="1">
    <source>
        <dbReference type="ARBA" id="ARBA00010701"/>
    </source>
</evidence>
<gene>
    <name evidence="7" type="ORF">RCOM_0553860</name>
</gene>
<dbReference type="Gene3D" id="3.40.50.1820">
    <property type="entry name" value="alpha/beta hydrolase"/>
    <property type="match status" value="1"/>
</dbReference>
<dbReference type="CDD" id="cd00519">
    <property type="entry name" value="Lipase_3"/>
    <property type="match status" value="1"/>
</dbReference>
<name>B9SGK8_RICCO</name>
<dbReference type="GO" id="GO:0008970">
    <property type="term" value="F:phospholipase A1 activity"/>
    <property type="evidence" value="ECO:0007669"/>
    <property type="project" value="UniProtKB-UniRule"/>
</dbReference>
<evidence type="ECO:0000313" key="8">
    <source>
        <dbReference type="Proteomes" id="UP000008311"/>
    </source>
</evidence>
<feature type="domain" description="Fungal lipase-type" evidence="6">
    <location>
        <begin position="137"/>
        <end position="295"/>
    </location>
</feature>